<dbReference type="InterPro" id="IPR012944">
    <property type="entry name" value="SusD_RagB_dom"/>
</dbReference>
<dbReference type="Pfam" id="PF14322">
    <property type="entry name" value="SusD-like_3"/>
    <property type="match status" value="1"/>
</dbReference>
<accession>A0A9D1ZJ44</accession>
<evidence type="ECO:0000259" key="8">
    <source>
        <dbReference type="Pfam" id="PF14322"/>
    </source>
</evidence>
<dbReference type="InterPro" id="IPR033985">
    <property type="entry name" value="SusD-like_N"/>
</dbReference>
<keyword evidence="5" id="KW-0998">Cell outer membrane</keyword>
<evidence type="ECO:0000256" key="2">
    <source>
        <dbReference type="ARBA" id="ARBA00006275"/>
    </source>
</evidence>
<dbReference type="GO" id="GO:0009279">
    <property type="term" value="C:cell outer membrane"/>
    <property type="evidence" value="ECO:0007669"/>
    <property type="project" value="UniProtKB-SubCell"/>
</dbReference>
<feature type="domain" description="SusD-like N-terminal" evidence="8">
    <location>
        <begin position="22"/>
        <end position="235"/>
    </location>
</feature>
<reference evidence="9" key="2">
    <citation type="submission" date="2021-04" db="EMBL/GenBank/DDBJ databases">
        <authorList>
            <person name="Gilroy R."/>
        </authorList>
    </citation>
    <scope>NUCLEOTIDE SEQUENCE</scope>
    <source>
        <strain evidence="9">Gambia2-208</strain>
    </source>
</reference>
<evidence type="ECO:0000256" key="6">
    <source>
        <dbReference type="SAM" id="SignalP"/>
    </source>
</evidence>
<comment type="similarity">
    <text evidence="2">Belongs to the SusD family.</text>
</comment>
<feature type="domain" description="RagB/SusD" evidence="7">
    <location>
        <begin position="337"/>
        <end position="672"/>
    </location>
</feature>
<comment type="caution">
    <text evidence="9">The sequence shown here is derived from an EMBL/GenBank/DDBJ whole genome shotgun (WGS) entry which is preliminary data.</text>
</comment>
<keyword evidence="3 6" id="KW-0732">Signal</keyword>
<comment type="subcellular location">
    <subcellularLocation>
        <location evidence="1">Cell outer membrane</location>
    </subcellularLocation>
</comment>
<evidence type="ECO:0000313" key="9">
    <source>
        <dbReference type="EMBL" id="HIY88726.1"/>
    </source>
</evidence>
<evidence type="ECO:0000256" key="5">
    <source>
        <dbReference type="ARBA" id="ARBA00023237"/>
    </source>
</evidence>
<evidence type="ECO:0000256" key="1">
    <source>
        <dbReference type="ARBA" id="ARBA00004442"/>
    </source>
</evidence>
<feature type="chain" id="PRO_5038515243" evidence="6">
    <location>
        <begin position="19"/>
        <end position="683"/>
    </location>
</feature>
<evidence type="ECO:0000256" key="4">
    <source>
        <dbReference type="ARBA" id="ARBA00023136"/>
    </source>
</evidence>
<dbReference type="InterPro" id="IPR011990">
    <property type="entry name" value="TPR-like_helical_dom_sf"/>
</dbReference>
<organism evidence="9 10">
    <name type="scientific">Candidatus Bacteroides pullicola</name>
    <dbReference type="NCBI Taxonomy" id="2838475"/>
    <lineage>
        <taxon>Bacteria</taxon>
        <taxon>Pseudomonadati</taxon>
        <taxon>Bacteroidota</taxon>
        <taxon>Bacteroidia</taxon>
        <taxon>Bacteroidales</taxon>
        <taxon>Bacteroidaceae</taxon>
        <taxon>Bacteroides</taxon>
    </lineage>
</organism>
<proteinExistence type="inferred from homology"/>
<name>A0A9D1ZJ44_9BACE</name>
<dbReference type="SUPFAM" id="SSF48452">
    <property type="entry name" value="TPR-like"/>
    <property type="match status" value="1"/>
</dbReference>
<dbReference type="Pfam" id="PF07980">
    <property type="entry name" value="SusD_RagB"/>
    <property type="match status" value="1"/>
</dbReference>
<dbReference type="Proteomes" id="UP000886851">
    <property type="component" value="Unassembled WGS sequence"/>
</dbReference>
<evidence type="ECO:0000313" key="10">
    <source>
        <dbReference type="Proteomes" id="UP000886851"/>
    </source>
</evidence>
<protein>
    <submittedName>
        <fullName evidence="9">RagB/SusD family nutrient uptake outer membrane protein</fullName>
    </submittedName>
</protein>
<dbReference type="Gene3D" id="1.25.40.390">
    <property type="match status" value="1"/>
</dbReference>
<dbReference type="PROSITE" id="PS51257">
    <property type="entry name" value="PROKAR_LIPOPROTEIN"/>
    <property type="match status" value="1"/>
</dbReference>
<feature type="signal peptide" evidence="6">
    <location>
        <begin position="1"/>
        <end position="18"/>
    </location>
</feature>
<dbReference type="EMBL" id="DXCV01000056">
    <property type="protein sequence ID" value="HIY88726.1"/>
    <property type="molecule type" value="Genomic_DNA"/>
</dbReference>
<sequence>MKKTIFYSMCITAGLSLASCNDFLDLEPITDVATTEYLYAENDLAAYAANLYAFDLGYDNFSGKGNVCLPSHGTGYNLGLFDDDNGTDNQTANTPNQLFVTGQTYVGDYNLWNDYLTAIRAANYFLERVPQRLENGEISGTSANINHYIGEVYFFRAWFYSQALENLGDFPILTTTLSEDYNEVREASRRRPRNEVARFILEDLDKAYELMQATPPMSNRLTRDCAALLKSRVALFEGTWEKYHAGTAFVPNGPGWPGADMDYLSGYSYDANTEIKYFLQEAIEAADIVAQGHGLYEDYAAMFNSINLSGMDEVLLWRAYGVSSNATVFHHVVDYLQRNGSGNTGYTRSMVDAFLMKNGLPIYASGSGYQGDDTYEHLFSGRDPRMDMCILKTGDLLSDGPNLVDYVKEEDGFGYFYRSPIFEGQVENGNPTGYSLRKGLNTSGEMKTTSPSYTGCPVFRAAEAYLNYIEAYYELNGNLGGNCDTYWKALRQRAGMSTDYQLTINNTVMAQERADWGSYSAGQQVDPTLYNIRRERRIELISEGFRLADLKRWRALDQVKNVHIQGFNFWDSMYQLYTDPNPEGASAKLTSITLQPYGTSNEPNISAQDDPYAEGKYYLPYRKSESNIGFEGLNWTEAKYLYPISNYEFRLTTEQAGSNDFATSSIYQNPGWGMTDGTLPEGE</sequence>
<evidence type="ECO:0000256" key="3">
    <source>
        <dbReference type="ARBA" id="ARBA00022729"/>
    </source>
</evidence>
<evidence type="ECO:0000259" key="7">
    <source>
        <dbReference type="Pfam" id="PF07980"/>
    </source>
</evidence>
<gene>
    <name evidence="9" type="ORF">H9824_08490</name>
</gene>
<keyword evidence="4" id="KW-0472">Membrane</keyword>
<reference evidence="9" key="1">
    <citation type="journal article" date="2021" name="PeerJ">
        <title>Extensive microbial diversity within the chicken gut microbiome revealed by metagenomics and culture.</title>
        <authorList>
            <person name="Gilroy R."/>
            <person name="Ravi A."/>
            <person name="Getino M."/>
            <person name="Pursley I."/>
            <person name="Horton D.L."/>
            <person name="Alikhan N.F."/>
            <person name="Baker D."/>
            <person name="Gharbi K."/>
            <person name="Hall N."/>
            <person name="Watson M."/>
            <person name="Adriaenssens E.M."/>
            <person name="Foster-Nyarko E."/>
            <person name="Jarju S."/>
            <person name="Secka A."/>
            <person name="Antonio M."/>
            <person name="Oren A."/>
            <person name="Chaudhuri R.R."/>
            <person name="La Ragione R."/>
            <person name="Hildebrand F."/>
            <person name="Pallen M.J."/>
        </authorList>
    </citation>
    <scope>NUCLEOTIDE SEQUENCE</scope>
    <source>
        <strain evidence="9">Gambia2-208</strain>
    </source>
</reference>
<dbReference type="AlphaFoldDB" id="A0A9D1ZJ44"/>